<dbReference type="STRING" id="4999.A0A1Y1U928"/>
<dbReference type="OrthoDB" id="245150at2759"/>
<accession>A0A1Y1U928</accession>
<evidence type="ECO:0000313" key="7">
    <source>
        <dbReference type="Proteomes" id="UP000193218"/>
    </source>
</evidence>
<dbReference type="Proteomes" id="UP000193218">
    <property type="component" value="Unassembled WGS sequence"/>
</dbReference>
<evidence type="ECO:0000256" key="4">
    <source>
        <dbReference type="ARBA" id="ARBA00030094"/>
    </source>
</evidence>
<dbReference type="EMBL" id="NBSH01000016">
    <property type="protein sequence ID" value="ORX34044.1"/>
    <property type="molecule type" value="Genomic_DNA"/>
</dbReference>
<dbReference type="InParanoid" id="A0A1Y1U928"/>
<dbReference type="InterPro" id="IPR008570">
    <property type="entry name" value="ESCRT-II_cplx_Vps25-sub"/>
</dbReference>
<dbReference type="Gene3D" id="1.10.10.570">
    <property type="entry name" value="Winged helix' DNA-binding domain. Chain C. Domain 1"/>
    <property type="match status" value="1"/>
</dbReference>
<feature type="region of interest" description="Disordered" evidence="5">
    <location>
        <begin position="1"/>
        <end position="42"/>
    </location>
</feature>
<gene>
    <name evidence="6" type="ORF">BD324DRAFT_584102</name>
</gene>
<proteinExistence type="inferred from homology"/>
<dbReference type="FunFam" id="1.10.10.10:FF:000141">
    <property type="entry name" value="vacuolar protein-sorting-associated protein 25"/>
    <property type="match status" value="1"/>
</dbReference>
<dbReference type="Pfam" id="PF05871">
    <property type="entry name" value="ESCRT-II"/>
    <property type="match status" value="1"/>
</dbReference>
<dbReference type="PANTHER" id="PTHR13149:SF0">
    <property type="entry name" value="VACUOLAR PROTEIN-SORTING-ASSOCIATED PROTEIN 25"/>
    <property type="match status" value="1"/>
</dbReference>
<sequence>MSISQASKNLVSVASNAGPSRSLERPREAASEHRENPPTPLRAITSASGFVFPAIWSFPPFFTLQPNPSTLSHQLTLWTNLVLSWAAHERMFMLNCDSPEPGQVFHNKSIKRKLLPGSMRTLLSHMAQEGHAALDPPKQSPPTTYLIYWRKPDEWGQMIYDWVMDHGLATSIMTFYEITDGDMSETTDFREMPVPLLRKSLETLVKKGRAQIIRGEGDSGDGARFF</sequence>
<evidence type="ECO:0000313" key="6">
    <source>
        <dbReference type="EMBL" id="ORX34044.1"/>
    </source>
</evidence>
<dbReference type="FunCoup" id="A0A1Y1U928">
    <property type="interactions" value="233"/>
</dbReference>
<organism evidence="6 7">
    <name type="scientific">Kockovaella imperatae</name>
    <dbReference type="NCBI Taxonomy" id="4999"/>
    <lineage>
        <taxon>Eukaryota</taxon>
        <taxon>Fungi</taxon>
        <taxon>Dikarya</taxon>
        <taxon>Basidiomycota</taxon>
        <taxon>Agaricomycotina</taxon>
        <taxon>Tremellomycetes</taxon>
        <taxon>Tremellales</taxon>
        <taxon>Cuniculitremaceae</taxon>
        <taxon>Kockovaella</taxon>
    </lineage>
</organism>
<comment type="similarity">
    <text evidence="1">Belongs to the VPS25 family.</text>
</comment>
<keyword evidence="3" id="KW-0653">Protein transport</keyword>
<dbReference type="RefSeq" id="XP_021868332.1">
    <property type="nucleotide sequence ID" value="XM_022013656.1"/>
</dbReference>
<dbReference type="PANTHER" id="PTHR13149">
    <property type="entry name" value="VACUOLAR PROTEIN SORTING-ASSOCIATED PROTEIN VPS25"/>
    <property type="match status" value="1"/>
</dbReference>
<dbReference type="InterPro" id="IPR036390">
    <property type="entry name" value="WH_DNA-bd_sf"/>
</dbReference>
<keyword evidence="7" id="KW-1185">Reference proteome</keyword>
<dbReference type="GO" id="GO:0005198">
    <property type="term" value="F:structural molecule activity"/>
    <property type="evidence" value="ECO:0007669"/>
    <property type="project" value="TreeGrafter"/>
</dbReference>
<evidence type="ECO:0000256" key="1">
    <source>
        <dbReference type="ARBA" id="ARBA00009674"/>
    </source>
</evidence>
<dbReference type="GO" id="GO:0016236">
    <property type="term" value="P:macroautophagy"/>
    <property type="evidence" value="ECO:0007669"/>
    <property type="project" value="UniProtKB-ARBA"/>
</dbReference>
<dbReference type="Gene3D" id="1.10.10.10">
    <property type="entry name" value="Winged helix-like DNA-binding domain superfamily/Winged helix DNA-binding domain"/>
    <property type="match status" value="1"/>
</dbReference>
<dbReference type="GO" id="GO:0000814">
    <property type="term" value="C:ESCRT II complex"/>
    <property type="evidence" value="ECO:0007669"/>
    <property type="project" value="InterPro"/>
</dbReference>
<feature type="compositionally biased region" description="Polar residues" evidence="5">
    <location>
        <begin position="1"/>
        <end position="19"/>
    </location>
</feature>
<dbReference type="GeneID" id="33555464"/>
<comment type="caution">
    <text evidence="6">The sequence shown here is derived from an EMBL/GenBank/DDBJ whole genome shotgun (WGS) entry which is preliminary data.</text>
</comment>
<feature type="compositionally biased region" description="Basic and acidic residues" evidence="5">
    <location>
        <begin position="22"/>
        <end position="36"/>
    </location>
</feature>
<evidence type="ECO:0000256" key="5">
    <source>
        <dbReference type="SAM" id="MobiDB-lite"/>
    </source>
</evidence>
<dbReference type="InterPro" id="IPR036388">
    <property type="entry name" value="WH-like_DNA-bd_sf"/>
</dbReference>
<dbReference type="InterPro" id="IPR014041">
    <property type="entry name" value="ESCRT-II_cplx_Vps25-sub_N"/>
</dbReference>
<reference evidence="6 7" key="1">
    <citation type="submission" date="2017-03" db="EMBL/GenBank/DDBJ databases">
        <title>Widespread Adenine N6-methylation of Active Genes in Fungi.</title>
        <authorList>
            <consortium name="DOE Joint Genome Institute"/>
            <person name="Mondo S.J."/>
            <person name="Dannebaum R.O."/>
            <person name="Kuo R.C."/>
            <person name="Louie K.B."/>
            <person name="Bewick A.J."/>
            <person name="Labutti K."/>
            <person name="Haridas S."/>
            <person name="Kuo A."/>
            <person name="Salamov A."/>
            <person name="Ahrendt S.R."/>
            <person name="Lau R."/>
            <person name="Bowen B.P."/>
            <person name="Lipzen A."/>
            <person name="Sullivan W."/>
            <person name="Andreopoulos W.B."/>
            <person name="Clum A."/>
            <person name="Lindquist E."/>
            <person name="Daum C."/>
            <person name="Northen T.R."/>
            <person name="Ramamoorthy G."/>
            <person name="Schmitz R.J."/>
            <person name="Gryganskyi A."/>
            <person name="Culley D."/>
            <person name="Magnuson J."/>
            <person name="James T.Y."/>
            <person name="O'Malley M.A."/>
            <person name="Stajich J.E."/>
            <person name="Spatafora J.W."/>
            <person name="Visel A."/>
            <person name="Grigoriev I.V."/>
        </authorList>
    </citation>
    <scope>NUCLEOTIDE SEQUENCE [LARGE SCALE GENOMIC DNA]</scope>
    <source>
        <strain evidence="6 7">NRRL Y-17943</strain>
    </source>
</reference>
<protein>
    <recommendedName>
        <fullName evidence="4">ESCRT-II complex subunit VPS25</fullName>
    </recommendedName>
</protein>
<keyword evidence="2" id="KW-0813">Transport</keyword>
<dbReference type="AlphaFoldDB" id="A0A1Y1U928"/>
<name>A0A1Y1U928_9TREE</name>
<evidence type="ECO:0000256" key="3">
    <source>
        <dbReference type="ARBA" id="ARBA00022927"/>
    </source>
</evidence>
<evidence type="ECO:0000256" key="2">
    <source>
        <dbReference type="ARBA" id="ARBA00022448"/>
    </source>
</evidence>
<dbReference type="GO" id="GO:0042803">
    <property type="term" value="F:protein homodimerization activity"/>
    <property type="evidence" value="ECO:0007669"/>
    <property type="project" value="TreeGrafter"/>
</dbReference>
<dbReference type="GO" id="GO:0043328">
    <property type="term" value="P:protein transport to vacuole involved in ubiquitin-dependent protein catabolic process via the multivesicular body sorting pathway"/>
    <property type="evidence" value="ECO:0007669"/>
    <property type="project" value="TreeGrafter"/>
</dbReference>
<dbReference type="SUPFAM" id="SSF46785">
    <property type="entry name" value="Winged helix' DNA-binding domain"/>
    <property type="match status" value="2"/>
</dbReference>